<accession>A0A1W1XNW1</accession>
<dbReference type="InterPro" id="IPR012318">
    <property type="entry name" value="HTH_CRP"/>
</dbReference>
<feature type="domain" description="Cyclic nucleotide-binding" evidence="4">
    <location>
        <begin position="14"/>
        <end position="119"/>
    </location>
</feature>
<dbReference type="GO" id="GO:0003700">
    <property type="term" value="F:DNA-binding transcription factor activity"/>
    <property type="evidence" value="ECO:0007669"/>
    <property type="project" value="TreeGrafter"/>
</dbReference>
<keyword evidence="3" id="KW-0804">Transcription</keyword>
<dbReference type="SUPFAM" id="SSF46785">
    <property type="entry name" value="Winged helix' DNA-binding domain"/>
    <property type="match status" value="1"/>
</dbReference>
<evidence type="ECO:0000313" key="6">
    <source>
        <dbReference type="EMBL" id="SMC25653.1"/>
    </source>
</evidence>
<sequence length="227" mass="26004">MVIEFIDVLNKCVIFKKFSPQEINNLLHNVNYKITFYPKDSIIAAESDECSNLGLILSGSVEVKKLFASGKTVTIAKFLPGDIFGEVIIFSETHKYPSTIVSSDDCKILYITKEAILQLCTINSIILSNFMGLLSNKILMLNKKLKNFSYNTIREKVASFLLDIYYVRKKLIFQIDFSRKEMAESLGIPRPSLSRELINMKNEKIIDFHKNTFKILDLNKLEDTILN</sequence>
<dbReference type="InterPro" id="IPR014710">
    <property type="entry name" value="RmlC-like_jellyroll"/>
</dbReference>
<dbReference type="EMBL" id="FWXH01000010">
    <property type="protein sequence ID" value="SMC25653.1"/>
    <property type="molecule type" value="Genomic_DNA"/>
</dbReference>
<evidence type="ECO:0000259" key="5">
    <source>
        <dbReference type="PROSITE" id="PS51063"/>
    </source>
</evidence>
<dbReference type="GO" id="GO:0003677">
    <property type="term" value="F:DNA binding"/>
    <property type="evidence" value="ECO:0007669"/>
    <property type="project" value="UniProtKB-KW"/>
</dbReference>
<keyword evidence="1" id="KW-0805">Transcription regulation</keyword>
<dbReference type="OrthoDB" id="3176638at2"/>
<dbReference type="PROSITE" id="PS51063">
    <property type="entry name" value="HTH_CRP_2"/>
    <property type="match status" value="1"/>
</dbReference>
<evidence type="ECO:0000256" key="2">
    <source>
        <dbReference type="ARBA" id="ARBA00023125"/>
    </source>
</evidence>
<evidence type="ECO:0000256" key="3">
    <source>
        <dbReference type="ARBA" id="ARBA00023163"/>
    </source>
</evidence>
<gene>
    <name evidence="6" type="ORF">SAMN02745134_02519</name>
</gene>
<dbReference type="PANTHER" id="PTHR24567:SF58">
    <property type="entry name" value="CYCLIC AMP-BINDING REGULATORY PROTEIN"/>
    <property type="match status" value="1"/>
</dbReference>
<feature type="domain" description="HTH crp-type" evidence="5">
    <location>
        <begin position="151"/>
        <end position="219"/>
    </location>
</feature>
<proteinExistence type="predicted"/>
<keyword evidence="2" id="KW-0238">DNA-binding</keyword>
<dbReference type="PANTHER" id="PTHR24567">
    <property type="entry name" value="CRP FAMILY TRANSCRIPTIONAL REGULATORY PROTEIN"/>
    <property type="match status" value="1"/>
</dbReference>
<evidence type="ECO:0000313" key="7">
    <source>
        <dbReference type="Proteomes" id="UP000192468"/>
    </source>
</evidence>
<dbReference type="Pfam" id="PF13545">
    <property type="entry name" value="HTH_Crp_2"/>
    <property type="match status" value="1"/>
</dbReference>
<dbReference type="GO" id="GO:0005829">
    <property type="term" value="C:cytosol"/>
    <property type="evidence" value="ECO:0007669"/>
    <property type="project" value="TreeGrafter"/>
</dbReference>
<keyword evidence="6" id="KW-0808">Transferase</keyword>
<evidence type="ECO:0000259" key="4">
    <source>
        <dbReference type="PROSITE" id="PS50042"/>
    </source>
</evidence>
<dbReference type="PROSITE" id="PS50042">
    <property type="entry name" value="CNMP_BINDING_3"/>
    <property type="match status" value="1"/>
</dbReference>
<keyword evidence="7" id="KW-1185">Reference proteome</keyword>
<dbReference type="Gene3D" id="2.60.120.10">
    <property type="entry name" value="Jelly Rolls"/>
    <property type="match status" value="1"/>
</dbReference>
<dbReference type="CDD" id="cd00038">
    <property type="entry name" value="CAP_ED"/>
    <property type="match status" value="1"/>
</dbReference>
<protein>
    <submittedName>
        <fullName evidence="6">cAMP-binding domain of CRP or a regulatory subunit of cAMP-dependent protein kinases</fullName>
    </submittedName>
</protein>
<dbReference type="Proteomes" id="UP000192468">
    <property type="component" value="Unassembled WGS sequence"/>
</dbReference>
<dbReference type="InterPro" id="IPR036390">
    <property type="entry name" value="WH_DNA-bd_sf"/>
</dbReference>
<dbReference type="RefSeq" id="WP_084116347.1">
    <property type="nucleotide sequence ID" value="NZ_FWXH01000010.1"/>
</dbReference>
<evidence type="ECO:0000256" key="1">
    <source>
        <dbReference type="ARBA" id="ARBA00023015"/>
    </source>
</evidence>
<dbReference type="GO" id="GO:0016301">
    <property type="term" value="F:kinase activity"/>
    <property type="evidence" value="ECO:0007669"/>
    <property type="project" value="UniProtKB-KW"/>
</dbReference>
<dbReference type="STRING" id="1121291.SAMN02745134_02519"/>
<dbReference type="SUPFAM" id="SSF51206">
    <property type="entry name" value="cAMP-binding domain-like"/>
    <property type="match status" value="1"/>
</dbReference>
<dbReference type="AlphaFoldDB" id="A0A1W1XNW1"/>
<reference evidence="6 7" key="1">
    <citation type="submission" date="2017-04" db="EMBL/GenBank/DDBJ databases">
        <authorList>
            <person name="Afonso C.L."/>
            <person name="Miller P.J."/>
            <person name="Scott M.A."/>
            <person name="Spackman E."/>
            <person name="Goraichik I."/>
            <person name="Dimitrov K.M."/>
            <person name="Suarez D.L."/>
            <person name="Swayne D.E."/>
        </authorList>
    </citation>
    <scope>NUCLEOTIDE SEQUENCE [LARGE SCALE GENOMIC DNA]</scope>
    <source>
        <strain evidence="6 7">DSM 12555</strain>
    </source>
</reference>
<organism evidence="6 7">
    <name type="scientific">Clostridium acidisoli DSM 12555</name>
    <dbReference type="NCBI Taxonomy" id="1121291"/>
    <lineage>
        <taxon>Bacteria</taxon>
        <taxon>Bacillati</taxon>
        <taxon>Bacillota</taxon>
        <taxon>Clostridia</taxon>
        <taxon>Eubacteriales</taxon>
        <taxon>Clostridiaceae</taxon>
        <taxon>Clostridium</taxon>
    </lineage>
</organism>
<keyword evidence="6" id="KW-0418">Kinase</keyword>
<name>A0A1W1XNW1_9CLOT</name>
<dbReference type="Pfam" id="PF00027">
    <property type="entry name" value="cNMP_binding"/>
    <property type="match status" value="1"/>
</dbReference>
<dbReference type="InterPro" id="IPR018490">
    <property type="entry name" value="cNMP-bd_dom_sf"/>
</dbReference>
<dbReference type="InterPro" id="IPR000595">
    <property type="entry name" value="cNMP-bd_dom"/>
</dbReference>
<dbReference type="InterPro" id="IPR050397">
    <property type="entry name" value="Env_Response_Regulators"/>
</dbReference>
<dbReference type="SMART" id="SM00100">
    <property type="entry name" value="cNMP"/>
    <property type="match status" value="1"/>
</dbReference>